<gene>
    <name evidence="2" type="ORF">ENQ20_08400</name>
</gene>
<dbReference type="AlphaFoldDB" id="A0A7C1JKH4"/>
<evidence type="ECO:0000256" key="1">
    <source>
        <dbReference type="SAM" id="Phobius"/>
    </source>
</evidence>
<dbReference type="EMBL" id="DSMG01000084">
    <property type="protein sequence ID" value="HDX31502.1"/>
    <property type="molecule type" value="Genomic_DNA"/>
</dbReference>
<name>A0A7C1JKH4_9CHLR</name>
<feature type="transmembrane region" description="Helical" evidence="1">
    <location>
        <begin position="87"/>
        <end position="109"/>
    </location>
</feature>
<sequence>MMTHPPSGFDAFCAYLQEKAAQAPTGWPGTVWFVLSIGEECAGLFTQYIFVDPLRFLRLAADAPPLQFGTEGFASSVLDDFNPARHYVAFVLIGFWLPRLLAIGFLYLWEIAGFIRYGGHWSARDIVCGRIGIAHGAWVRRAGPLVLPGLAAAELADRHAQPISRL</sequence>
<keyword evidence="1" id="KW-1133">Transmembrane helix</keyword>
<keyword evidence="1" id="KW-0812">Transmembrane</keyword>
<comment type="caution">
    <text evidence="2">The sequence shown here is derived from an EMBL/GenBank/DDBJ whole genome shotgun (WGS) entry which is preliminary data.</text>
</comment>
<proteinExistence type="predicted"/>
<reference evidence="2" key="1">
    <citation type="journal article" date="2020" name="mSystems">
        <title>Genome- and Community-Level Interaction Insights into Carbon Utilization and Element Cycling Functions of Hydrothermarchaeota in Hydrothermal Sediment.</title>
        <authorList>
            <person name="Zhou Z."/>
            <person name="Liu Y."/>
            <person name="Xu W."/>
            <person name="Pan J."/>
            <person name="Luo Z.H."/>
            <person name="Li M."/>
        </authorList>
    </citation>
    <scope>NUCLEOTIDE SEQUENCE [LARGE SCALE GENOMIC DNA]</scope>
    <source>
        <strain evidence="2">SpSt-289</strain>
    </source>
</reference>
<accession>A0A7C1JKH4</accession>
<evidence type="ECO:0000313" key="2">
    <source>
        <dbReference type="EMBL" id="HDX31502.1"/>
    </source>
</evidence>
<protein>
    <submittedName>
        <fullName evidence="2">Uncharacterized protein</fullName>
    </submittedName>
</protein>
<keyword evidence="1" id="KW-0472">Membrane</keyword>
<organism evidence="2">
    <name type="scientific">Caldilinea aerophila</name>
    <dbReference type="NCBI Taxonomy" id="133453"/>
    <lineage>
        <taxon>Bacteria</taxon>
        <taxon>Bacillati</taxon>
        <taxon>Chloroflexota</taxon>
        <taxon>Caldilineae</taxon>
        <taxon>Caldilineales</taxon>
        <taxon>Caldilineaceae</taxon>
        <taxon>Caldilinea</taxon>
    </lineage>
</organism>